<dbReference type="EC" id="2.7.10.2" evidence="5"/>
<keyword evidence="6" id="KW-1003">Cell membrane</keyword>
<feature type="domain" description="Polysaccharide chain length determinant N-terminal" evidence="18">
    <location>
        <begin position="3"/>
        <end position="91"/>
    </location>
</feature>
<dbReference type="Proteomes" id="UP000307768">
    <property type="component" value="Unassembled WGS sequence"/>
</dbReference>
<keyword evidence="12" id="KW-0067">ATP-binding</keyword>
<keyword evidence="10" id="KW-0547">Nucleotide-binding</keyword>
<gene>
    <name evidence="20" type="ORF">FE697_011525</name>
</gene>
<comment type="caution">
    <text evidence="20">The sequence shown here is derived from an EMBL/GenBank/DDBJ whole genome shotgun (WGS) entry which is preliminary data.</text>
</comment>
<evidence type="ECO:0000259" key="18">
    <source>
        <dbReference type="Pfam" id="PF02706"/>
    </source>
</evidence>
<dbReference type="RefSeq" id="WP_149769734.1">
    <property type="nucleotide sequence ID" value="NZ_VDFQ02000003.1"/>
</dbReference>
<feature type="domain" description="AAA" evidence="19">
    <location>
        <begin position="278"/>
        <end position="396"/>
    </location>
</feature>
<dbReference type="Pfam" id="PF02706">
    <property type="entry name" value="Wzz"/>
    <property type="match status" value="1"/>
</dbReference>
<dbReference type="GO" id="GO:0005886">
    <property type="term" value="C:plasma membrane"/>
    <property type="evidence" value="ECO:0007669"/>
    <property type="project" value="UniProtKB-SubCell"/>
</dbReference>
<comment type="subcellular location">
    <subcellularLocation>
        <location evidence="1">Cell inner membrane</location>
        <topology evidence="1">Multi-pass membrane protein</topology>
    </subcellularLocation>
</comment>
<evidence type="ECO:0000256" key="15">
    <source>
        <dbReference type="ARBA" id="ARBA00023137"/>
    </source>
</evidence>
<dbReference type="InterPro" id="IPR027417">
    <property type="entry name" value="P-loop_NTPase"/>
</dbReference>
<evidence type="ECO:0000256" key="6">
    <source>
        <dbReference type="ARBA" id="ARBA00022475"/>
    </source>
</evidence>
<dbReference type="GO" id="GO:0004715">
    <property type="term" value="F:non-membrane spanning protein tyrosine kinase activity"/>
    <property type="evidence" value="ECO:0007669"/>
    <property type="project" value="UniProtKB-EC"/>
</dbReference>
<keyword evidence="9" id="KW-0812">Transmembrane</keyword>
<evidence type="ECO:0000256" key="1">
    <source>
        <dbReference type="ARBA" id="ARBA00004429"/>
    </source>
</evidence>
<keyword evidence="8 20" id="KW-0808">Transferase</keyword>
<feature type="compositionally biased region" description="Acidic residues" evidence="17">
    <location>
        <begin position="515"/>
        <end position="526"/>
    </location>
</feature>
<evidence type="ECO:0000256" key="2">
    <source>
        <dbReference type="ARBA" id="ARBA00006683"/>
    </source>
</evidence>
<feature type="region of interest" description="Disordered" evidence="17">
    <location>
        <begin position="448"/>
        <end position="488"/>
    </location>
</feature>
<dbReference type="NCBIfam" id="TIGR01007">
    <property type="entry name" value="eps_fam"/>
    <property type="match status" value="1"/>
</dbReference>
<dbReference type="Gene3D" id="3.40.50.300">
    <property type="entry name" value="P-loop containing nucleotide triphosphate hydrolases"/>
    <property type="match status" value="1"/>
</dbReference>
<dbReference type="Pfam" id="PF13614">
    <property type="entry name" value="AAA_31"/>
    <property type="match status" value="1"/>
</dbReference>
<reference evidence="20 21" key="1">
    <citation type="submission" date="2019-09" db="EMBL/GenBank/DDBJ databases">
        <title>Mumia zhuanghuii sp. nov. isolated from the intestinal contents of plateau pika (Ochotona curzoniae) in the Qinghai-Tibet plateau of China.</title>
        <authorList>
            <person name="Tian Z."/>
        </authorList>
    </citation>
    <scope>NUCLEOTIDE SEQUENCE [LARGE SCALE GENOMIC DNA]</scope>
    <source>
        <strain evidence="21">350</strain>
    </source>
</reference>
<evidence type="ECO:0000256" key="10">
    <source>
        <dbReference type="ARBA" id="ARBA00022741"/>
    </source>
</evidence>
<keyword evidence="7" id="KW-0997">Cell inner membrane</keyword>
<dbReference type="CDD" id="cd05387">
    <property type="entry name" value="BY-kinase"/>
    <property type="match status" value="1"/>
</dbReference>
<keyword evidence="14" id="KW-0472">Membrane</keyword>
<keyword evidence="13" id="KW-1133">Transmembrane helix</keyword>
<dbReference type="InterPro" id="IPR003856">
    <property type="entry name" value="LPS_length_determ_N"/>
</dbReference>
<dbReference type="SUPFAM" id="SSF52540">
    <property type="entry name" value="P-loop containing nucleoside triphosphate hydrolases"/>
    <property type="match status" value="1"/>
</dbReference>
<evidence type="ECO:0000256" key="3">
    <source>
        <dbReference type="ARBA" id="ARBA00007316"/>
    </source>
</evidence>
<dbReference type="GO" id="GO:0005524">
    <property type="term" value="F:ATP binding"/>
    <property type="evidence" value="ECO:0007669"/>
    <property type="project" value="UniProtKB-KW"/>
</dbReference>
<evidence type="ECO:0000256" key="7">
    <source>
        <dbReference type="ARBA" id="ARBA00022519"/>
    </source>
</evidence>
<comment type="similarity">
    <text evidence="4">Belongs to the etk/wzc family.</text>
</comment>
<dbReference type="InterPro" id="IPR025669">
    <property type="entry name" value="AAA_dom"/>
</dbReference>
<evidence type="ECO:0000256" key="12">
    <source>
        <dbReference type="ARBA" id="ARBA00022840"/>
    </source>
</evidence>
<evidence type="ECO:0000256" key="13">
    <source>
        <dbReference type="ARBA" id="ARBA00022989"/>
    </source>
</evidence>
<keyword evidence="11 20" id="KW-0418">Kinase</keyword>
<dbReference type="EMBL" id="VDFQ02000003">
    <property type="protein sequence ID" value="KAA1422784.1"/>
    <property type="molecule type" value="Genomic_DNA"/>
</dbReference>
<comment type="catalytic activity">
    <reaction evidence="16">
        <text>L-tyrosyl-[protein] + ATP = O-phospho-L-tyrosyl-[protein] + ADP + H(+)</text>
        <dbReference type="Rhea" id="RHEA:10596"/>
        <dbReference type="Rhea" id="RHEA-COMP:10136"/>
        <dbReference type="Rhea" id="RHEA-COMP:20101"/>
        <dbReference type="ChEBI" id="CHEBI:15378"/>
        <dbReference type="ChEBI" id="CHEBI:30616"/>
        <dbReference type="ChEBI" id="CHEBI:46858"/>
        <dbReference type="ChEBI" id="CHEBI:61978"/>
        <dbReference type="ChEBI" id="CHEBI:456216"/>
        <dbReference type="EC" id="2.7.10.2"/>
    </reaction>
</comment>
<sequence>MTFSEYAAILQRRWRVWVSFLVVGILAAVAYNATATVRYTSTATAFVNVSDGSSGQQAQNFQNSQFAVQRVKSYTSLVDSPRVLEPVIIDLRLDLTVRELARKTSMTSPPDTVVMEVSVVDEDPDQAALIANAVTESLGAVIEDIESNGTVSRTGEPESNVRVSITAPATPPISPSSPRTLINLVLGALLGLSAGMVAAVVRNHYDRRIKSADDVREVTGISPLGTTSHQAASQRMPLVALDWRSEAAERFRTIRTALRFASIDREVRHFVVTSPLSGEGKSTAACNLAISLAQGGASVCLVEADLRRPRAAGYLGVDGNLGLSDVLVGAATLDDVLVSWNHALLQILPAGSLPPDPVALLESTAMGNLVEALSERFDVVVYDAPPMLPVTDATVLGEKVDGLLLVVRSGKSLKEDLTRSLDKADAARVKVLGTVVVGVRREGRSGEHAYAADVTSQRTELSPTTNEPPARGEGITHADVEDDDHHQPPAVTTAIMPAVTDALARGYHFEHDEHDEVDGDDADDASADAVSGRVQPST</sequence>
<feature type="compositionally biased region" description="Polar residues" evidence="17">
    <location>
        <begin position="454"/>
        <end position="467"/>
    </location>
</feature>
<evidence type="ECO:0000256" key="11">
    <source>
        <dbReference type="ARBA" id="ARBA00022777"/>
    </source>
</evidence>
<comment type="similarity">
    <text evidence="3">Belongs to the CpsD/CapB family.</text>
</comment>
<dbReference type="InterPro" id="IPR050445">
    <property type="entry name" value="Bact_polysacc_biosynth/exp"/>
</dbReference>
<evidence type="ECO:0000256" key="5">
    <source>
        <dbReference type="ARBA" id="ARBA00011903"/>
    </source>
</evidence>
<evidence type="ECO:0000256" key="14">
    <source>
        <dbReference type="ARBA" id="ARBA00023136"/>
    </source>
</evidence>
<evidence type="ECO:0000256" key="16">
    <source>
        <dbReference type="ARBA" id="ARBA00051245"/>
    </source>
</evidence>
<evidence type="ECO:0000256" key="4">
    <source>
        <dbReference type="ARBA" id="ARBA00008883"/>
    </source>
</evidence>
<accession>A0A5Q6RXX3</accession>
<comment type="similarity">
    <text evidence="2">Belongs to the CpsC/CapA family.</text>
</comment>
<evidence type="ECO:0000259" key="19">
    <source>
        <dbReference type="Pfam" id="PF13614"/>
    </source>
</evidence>
<evidence type="ECO:0000256" key="17">
    <source>
        <dbReference type="SAM" id="MobiDB-lite"/>
    </source>
</evidence>
<dbReference type="PANTHER" id="PTHR32309:SF13">
    <property type="entry name" value="FERRIC ENTEROBACTIN TRANSPORT PROTEIN FEPE"/>
    <property type="match status" value="1"/>
</dbReference>
<dbReference type="OrthoDB" id="9812433at2"/>
<feature type="region of interest" description="Disordered" evidence="17">
    <location>
        <begin position="508"/>
        <end position="538"/>
    </location>
</feature>
<evidence type="ECO:0000313" key="20">
    <source>
        <dbReference type="EMBL" id="KAA1422784.1"/>
    </source>
</evidence>
<dbReference type="AlphaFoldDB" id="A0A5Q6RXX3"/>
<dbReference type="InterPro" id="IPR005702">
    <property type="entry name" value="Wzc-like_C"/>
</dbReference>
<name>A0A5Q6RXX3_9ACTN</name>
<evidence type="ECO:0000313" key="21">
    <source>
        <dbReference type="Proteomes" id="UP000307768"/>
    </source>
</evidence>
<proteinExistence type="inferred from homology"/>
<evidence type="ECO:0000256" key="8">
    <source>
        <dbReference type="ARBA" id="ARBA00022679"/>
    </source>
</evidence>
<protein>
    <recommendedName>
        <fullName evidence="5">non-specific protein-tyrosine kinase</fullName>
        <ecNumber evidence="5">2.7.10.2</ecNumber>
    </recommendedName>
</protein>
<keyword evidence="15" id="KW-0829">Tyrosine-protein kinase</keyword>
<organism evidence="20 21">
    <name type="scientific">Mumia zhuanghuii</name>
    <dbReference type="NCBI Taxonomy" id="2585211"/>
    <lineage>
        <taxon>Bacteria</taxon>
        <taxon>Bacillati</taxon>
        <taxon>Actinomycetota</taxon>
        <taxon>Actinomycetes</taxon>
        <taxon>Propionibacteriales</taxon>
        <taxon>Nocardioidaceae</taxon>
        <taxon>Mumia</taxon>
    </lineage>
</organism>
<feature type="compositionally biased region" description="Basic and acidic residues" evidence="17">
    <location>
        <begin position="474"/>
        <end position="487"/>
    </location>
</feature>
<dbReference type="PANTHER" id="PTHR32309">
    <property type="entry name" value="TYROSINE-PROTEIN KINASE"/>
    <property type="match status" value="1"/>
</dbReference>
<evidence type="ECO:0000256" key="9">
    <source>
        <dbReference type="ARBA" id="ARBA00022692"/>
    </source>
</evidence>